<feature type="transmembrane region" description="Helical" evidence="2">
    <location>
        <begin position="149"/>
        <end position="167"/>
    </location>
</feature>
<keyword evidence="2" id="KW-0812">Transmembrane</keyword>
<feature type="compositionally biased region" description="Basic and acidic residues" evidence="1">
    <location>
        <begin position="8"/>
        <end position="20"/>
    </location>
</feature>
<keyword evidence="2" id="KW-0472">Membrane</keyword>
<dbReference type="AlphaFoldDB" id="G0V144"/>
<evidence type="ECO:0000256" key="1">
    <source>
        <dbReference type="SAM" id="MobiDB-lite"/>
    </source>
</evidence>
<feature type="region of interest" description="Disordered" evidence="1">
    <location>
        <begin position="1"/>
        <end position="41"/>
    </location>
</feature>
<name>G0V144_TRYCI</name>
<evidence type="ECO:0000313" key="3">
    <source>
        <dbReference type="EMBL" id="CCC95365.1"/>
    </source>
</evidence>
<dbReference type="VEuPathDB" id="TriTrypDB:TcIL3000.11.8150"/>
<dbReference type="EMBL" id="HE575324">
    <property type="protein sequence ID" value="CCC95365.1"/>
    <property type="molecule type" value="Genomic_DNA"/>
</dbReference>
<feature type="transmembrane region" description="Helical" evidence="2">
    <location>
        <begin position="51"/>
        <end position="72"/>
    </location>
</feature>
<keyword evidence="2" id="KW-1133">Transmembrane helix</keyword>
<proteinExistence type="predicted"/>
<feature type="transmembrane region" description="Helical" evidence="2">
    <location>
        <begin position="116"/>
        <end position="140"/>
    </location>
</feature>
<organism evidence="3">
    <name type="scientific">Trypanosoma congolense (strain IL3000)</name>
    <dbReference type="NCBI Taxonomy" id="1068625"/>
    <lineage>
        <taxon>Eukaryota</taxon>
        <taxon>Discoba</taxon>
        <taxon>Euglenozoa</taxon>
        <taxon>Kinetoplastea</taxon>
        <taxon>Metakinetoplastina</taxon>
        <taxon>Trypanosomatida</taxon>
        <taxon>Trypanosomatidae</taxon>
        <taxon>Trypanosoma</taxon>
        <taxon>Nannomonas</taxon>
    </lineage>
</organism>
<gene>
    <name evidence="3" type="ORF">TCIL3000_11_8150</name>
</gene>
<accession>G0V144</accession>
<protein>
    <submittedName>
        <fullName evidence="3">Uncharacterized protein TCIL3000_11_8150</fullName>
    </submittedName>
</protein>
<reference evidence="3" key="1">
    <citation type="journal article" date="2012" name="Proc. Natl. Acad. Sci. U.S.A.">
        <title>Antigenic diversity is generated by distinct evolutionary mechanisms in African trypanosome species.</title>
        <authorList>
            <person name="Jackson A.P."/>
            <person name="Berry A."/>
            <person name="Aslett M."/>
            <person name="Allison H.C."/>
            <person name="Burton P."/>
            <person name="Vavrova-Anderson J."/>
            <person name="Brown R."/>
            <person name="Browne H."/>
            <person name="Corton N."/>
            <person name="Hauser H."/>
            <person name="Gamble J."/>
            <person name="Gilderthorp R."/>
            <person name="Marcello L."/>
            <person name="McQuillan J."/>
            <person name="Otto T.D."/>
            <person name="Quail M.A."/>
            <person name="Sanders M.J."/>
            <person name="van Tonder A."/>
            <person name="Ginger M.L."/>
            <person name="Field M.C."/>
            <person name="Barry J.D."/>
            <person name="Hertz-Fowler C."/>
            <person name="Berriman M."/>
        </authorList>
    </citation>
    <scope>NUCLEOTIDE SEQUENCE</scope>
    <source>
        <strain evidence="3">IL3000</strain>
    </source>
</reference>
<evidence type="ECO:0000256" key="2">
    <source>
        <dbReference type="SAM" id="Phobius"/>
    </source>
</evidence>
<sequence>MNPADYDAAEKPNAERREQRYNNNVTVPMEEEDSSAGRHDRSARRISLKGITLHILQLLSLVCVAAACNGAFAKLITKDYSIYVDLSAFWLCANDGCVPHSIASNLCSRFRANVGIVYVSALGLCFFNLINLAIVTLILLKRDYPSKGVVMFNMFCCITLSAMATKFSSGTVSARLCYGKSLASLGFTYGVSVVLFSLTFLASIFSATIFVFLF</sequence>
<feature type="transmembrane region" description="Helical" evidence="2">
    <location>
        <begin position="187"/>
        <end position="213"/>
    </location>
</feature>